<sequence length="521" mass="59045">MSQLFLRRVVAVWFAAIYALIGLPLWYKLTTIYRAPLPGEYVSSLRENMHADVHVVVPVYVRSDTYKFPDIHRAIQAQADALLRSKPSTIDWSLQVMPAEKNQTLDLESDYVLTLVLDDFTGYAIPYDSKETVVFFDDTAVLSNDVPFFAAQTLIEHTFAAEWTHFSGSTSVQDENTLDIDSEMVISYSPTMHLSLSLLTGDGRPVAWDIESTLNQYFTPLRRFLSPLVNFTVDTSILPFNDLNLGSLHDVQDPSWQDLAHSVDLSELSSINHYREKNVVNLAIVFPSPEAGQLAFINATQDRPWQSFMVPQWGALVVNKEALPDNARITQDYLAPVIYSFACELFQFLGLSSEKADLSTPYTTIDSFKRIMTLKNLEQGVETLWSLVKLTNQFPQMSVPKRVLADVERAVELRLQAVELINDPKQGNEAIWNEALRLSNDFVQVCERAFFHKEMVQQNFFPQEHKIAVYLPLLGPISVIIFTGLIKALREKHGDDAEDHLNGKKSLKFDSDKPLQSEDTS</sequence>
<comment type="similarity">
    <text evidence="3">Belongs to the PIGS family.</text>
</comment>
<evidence type="ECO:0000256" key="10">
    <source>
        <dbReference type="SAM" id="MobiDB-lite"/>
    </source>
</evidence>
<evidence type="ECO:0000313" key="13">
    <source>
        <dbReference type="Proteomes" id="UP000191144"/>
    </source>
</evidence>
<dbReference type="EMBL" id="LT598484">
    <property type="protein sequence ID" value="SCV01124.1"/>
    <property type="molecule type" value="Genomic_DNA"/>
</dbReference>
<evidence type="ECO:0000256" key="9">
    <source>
        <dbReference type="ARBA" id="ARBA00023180"/>
    </source>
</evidence>
<evidence type="ECO:0000256" key="7">
    <source>
        <dbReference type="ARBA" id="ARBA00022989"/>
    </source>
</evidence>
<dbReference type="Pfam" id="PF10510">
    <property type="entry name" value="PIG-S"/>
    <property type="match status" value="1"/>
</dbReference>
<keyword evidence="4" id="KW-0337">GPI-anchor biosynthesis</keyword>
<accession>A0A1G4KA90</accession>
<dbReference type="PANTHER" id="PTHR21072">
    <property type="entry name" value="GPI TRANSAMIDASE COMPONENT PIG-S"/>
    <property type="match status" value="1"/>
</dbReference>
<proteinExistence type="inferred from homology"/>
<keyword evidence="6" id="KW-0256">Endoplasmic reticulum</keyword>
<comment type="pathway">
    <text evidence="2">Glycolipid biosynthesis; glycosylphosphatidylinositol-anchor biosynthesis.</text>
</comment>
<keyword evidence="7 11" id="KW-1133">Transmembrane helix</keyword>
<evidence type="ECO:0000256" key="6">
    <source>
        <dbReference type="ARBA" id="ARBA00022824"/>
    </source>
</evidence>
<reference evidence="13" key="1">
    <citation type="submission" date="2016-03" db="EMBL/GenBank/DDBJ databases">
        <authorList>
            <person name="Devillers Hugo."/>
        </authorList>
    </citation>
    <scope>NUCLEOTIDE SEQUENCE [LARGE SCALE GENOMIC DNA]</scope>
</reference>
<gene>
    <name evidence="12" type="ORF">LAME_0G14202G</name>
</gene>
<protein>
    <submittedName>
        <fullName evidence="12">LAME_0G14202g1_1</fullName>
    </submittedName>
</protein>
<comment type="subcellular location">
    <subcellularLocation>
        <location evidence="1">Endoplasmic reticulum membrane</location>
        <topology evidence="1">Multi-pass membrane protein</topology>
    </subcellularLocation>
</comment>
<name>A0A1G4KA90_9SACH</name>
<keyword evidence="13" id="KW-1185">Reference proteome</keyword>
<feature type="transmembrane region" description="Helical" evidence="11">
    <location>
        <begin position="9"/>
        <end position="27"/>
    </location>
</feature>
<dbReference type="AlphaFoldDB" id="A0A1G4KA90"/>
<evidence type="ECO:0000256" key="1">
    <source>
        <dbReference type="ARBA" id="ARBA00004477"/>
    </source>
</evidence>
<feature type="region of interest" description="Disordered" evidence="10">
    <location>
        <begin position="497"/>
        <end position="521"/>
    </location>
</feature>
<evidence type="ECO:0000256" key="11">
    <source>
        <dbReference type="SAM" id="Phobius"/>
    </source>
</evidence>
<dbReference type="OrthoDB" id="28748at2759"/>
<evidence type="ECO:0000256" key="5">
    <source>
        <dbReference type="ARBA" id="ARBA00022692"/>
    </source>
</evidence>
<dbReference type="PANTHER" id="PTHR21072:SF13">
    <property type="entry name" value="GPI TRANSAMIDASE COMPONENT PIG-S"/>
    <property type="match status" value="1"/>
</dbReference>
<evidence type="ECO:0000256" key="3">
    <source>
        <dbReference type="ARBA" id="ARBA00005316"/>
    </source>
</evidence>
<keyword evidence="8 11" id="KW-0472">Membrane</keyword>
<evidence type="ECO:0000256" key="8">
    <source>
        <dbReference type="ARBA" id="ARBA00023136"/>
    </source>
</evidence>
<evidence type="ECO:0000256" key="4">
    <source>
        <dbReference type="ARBA" id="ARBA00022502"/>
    </source>
</evidence>
<dbReference type="UniPathway" id="UPA00196"/>
<dbReference type="GO" id="GO:0006506">
    <property type="term" value="P:GPI anchor biosynthetic process"/>
    <property type="evidence" value="ECO:0007669"/>
    <property type="project" value="UniProtKB-UniPathway"/>
</dbReference>
<feature type="transmembrane region" description="Helical" evidence="11">
    <location>
        <begin position="467"/>
        <end position="486"/>
    </location>
</feature>
<keyword evidence="5 11" id="KW-0812">Transmembrane</keyword>
<dbReference type="Proteomes" id="UP000191144">
    <property type="component" value="Chromosome G"/>
</dbReference>
<keyword evidence="9" id="KW-0325">Glycoprotein</keyword>
<evidence type="ECO:0000313" key="12">
    <source>
        <dbReference type="EMBL" id="SCV01124.1"/>
    </source>
</evidence>
<dbReference type="GO" id="GO:0016255">
    <property type="term" value="P:attachment of GPI anchor to protein"/>
    <property type="evidence" value="ECO:0007669"/>
    <property type="project" value="InterPro"/>
</dbReference>
<dbReference type="GO" id="GO:0042765">
    <property type="term" value="C:GPI-anchor transamidase complex"/>
    <property type="evidence" value="ECO:0007669"/>
    <property type="project" value="InterPro"/>
</dbReference>
<evidence type="ECO:0000256" key="2">
    <source>
        <dbReference type="ARBA" id="ARBA00004687"/>
    </source>
</evidence>
<organism evidence="12 13">
    <name type="scientific">Lachancea meyersii CBS 8951</name>
    <dbReference type="NCBI Taxonomy" id="1266667"/>
    <lineage>
        <taxon>Eukaryota</taxon>
        <taxon>Fungi</taxon>
        <taxon>Dikarya</taxon>
        <taxon>Ascomycota</taxon>
        <taxon>Saccharomycotina</taxon>
        <taxon>Saccharomycetes</taxon>
        <taxon>Saccharomycetales</taxon>
        <taxon>Saccharomycetaceae</taxon>
        <taxon>Lachancea</taxon>
    </lineage>
</organism>
<dbReference type="InterPro" id="IPR019540">
    <property type="entry name" value="PtdIno-glycan_biosynth_class_S"/>
</dbReference>